<name>A0A812LW21_9DINO</name>
<gene>
    <name evidence="1" type="ORF">SNEC2469_LOCUS5288</name>
</gene>
<feature type="non-terminal residue" evidence="1">
    <location>
        <position position="1"/>
    </location>
</feature>
<keyword evidence="2" id="KW-1185">Reference proteome</keyword>
<sequence length="472" mass="53686">IGDVLNTLSACKKMDCVLHGHRSQDYERFWNQYRVFHEKHQIFETHHDRLGSCVPCMLHTDEGTGMKKKAVLILQIHPVMGMGSKRGTGLNFMGSTYLTRLLYTTIAAKAYKGKTKGAVLQSLFNSWTRDLLETFNSGVRVQIDNRPTQVYLVMIACKGDWPALVQCGSLTRHFGHVARGVGNNTKGICHLCKAGMPGFSFSEFGATARWYADTEPPPLPWNANRPPKMLPLVMSPDCPEKWFKIDIFHTCHKGCFSDLVSSAAVLLRDLGFYGEMGMDKFCNTLYEELSRFAKANGLGLHMVHLNKKNWFKGADTTTFMRFLQYKYERTLADHDSELLDAVLLAMGAANKFLDILYNADLWMDYTSAHEACKFGMHFLKGYATAATLSFNMSLPRFKFQPKWHMFAHITHQLYDDAEKVGRKGRVLNVLSFSCQQDEDFVGKISAIVRKQHARSVNSRVLQKYKLNLASRW</sequence>
<protein>
    <submittedName>
        <fullName evidence="1">Uncharacterized protein</fullName>
    </submittedName>
</protein>
<comment type="caution">
    <text evidence="1">The sequence shown here is derived from an EMBL/GenBank/DDBJ whole genome shotgun (WGS) entry which is preliminary data.</text>
</comment>
<evidence type="ECO:0000313" key="1">
    <source>
        <dbReference type="EMBL" id="CAE7252176.1"/>
    </source>
</evidence>
<evidence type="ECO:0000313" key="2">
    <source>
        <dbReference type="Proteomes" id="UP000601435"/>
    </source>
</evidence>
<reference evidence="1" key="1">
    <citation type="submission" date="2021-02" db="EMBL/GenBank/DDBJ databases">
        <authorList>
            <person name="Dougan E. K."/>
            <person name="Rhodes N."/>
            <person name="Thang M."/>
            <person name="Chan C."/>
        </authorList>
    </citation>
    <scope>NUCLEOTIDE SEQUENCE</scope>
</reference>
<dbReference type="EMBL" id="CAJNJA010009939">
    <property type="protein sequence ID" value="CAE7252176.1"/>
    <property type="molecule type" value="Genomic_DNA"/>
</dbReference>
<organism evidence="1 2">
    <name type="scientific">Symbiodinium necroappetens</name>
    <dbReference type="NCBI Taxonomy" id="1628268"/>
    <lineage>
        <taxon>Eukaryota</taxon>
        <taxon>Sar</taxon>
        <taxon>Alveolata</taxon>
        <taxon>Dinophyceae</taxon>
        <taxon>Suessiales</taxon>
        <taxon>Symbiodiniaceae</taxon>
        <taxon>Symbiodinium</taxon>
    </lineage>
</organism>
<dbReference type="AlphaFoldDB" id="A0A812LW21"/>
<accession>A0A812LW21</accession>
<proteinExistence type="predicted"/>
<dbReference type="OrthoDB" id="411008at2759"/>
<dbReference type="Proteomes" id="UP000601435">
    <property type="component" value="Unassembled WGS sequence"/>
</dbReference>